<proteinExistence type="predicted"/>
<dbReference type="Proteomes" id="UP000078541">
    <property type="component" value="Unassembled WGS sequence"/>
</dbReference>
<dbReference type="EMBL" id="KQ981686">
    <property type="protein sequence ID" value="KYN37951.1"/>
    <property type="molecule type" value="Genomic_DNA"/>
</dbReference>
<reference evidence="2 3" key="1">
    <citation type="submission" date="2016-03" db="EMBL/GenBank/DDBJ databases">
        <title>Trachymyrmex septentrionalis WGS genome.</title>
        <authorList>
            <person name="Nygaard S."/>
            <person name="Hu H."/>
            <person name="Boomsma J."/>
            <person name="Zhang G."/>
        </authorList>
    </citation>
    <scope>NUCLEOTIDE SEQUENCE [LARGE SCALE GENOMIC DNA]</scope>
    <source>
        <strain evidence="2">Tsep2-gDNA-1</strain>
        <tissue evidence="2">Whole body</tissue>
    </source>
</reference>
<accession>A0A151JVZ6</accession>
<feature type="region of interest" description="Disordered" evidence="1">
    <location>
        <begin position="206"/>
        <end position="240"/>
    </location>
</feature>
<organism evidence="2 3">
    <name type="scientific">Trachymyrmex septentrionalis</name>
    <dbReference type="NCBI Taxonomy" id="34720"/>
    <lineage>
        <taxon>Eukaryota</taxon>
        <taxon>Metazoa</taxon>
        <taxon>Ecdysozoa</taxon>
        <taxon>Arthropoda</taxon>
        <taxon>Hexapoda</taxon>
        <taxon>Insecta</taxon>
        <taxon>Pterygota</taxon>
        <taxon>Neoptera</taxon>
        <taxon>Endopterygota</taxon>
        <taxon>Hymenoptera</taxon>
        <taxon>Apocrita</taxon>
        <taxon>Aculeata</taxon>
        <taxon>Formicoidea</taxon>
        <taxon>Formicidae</taxon>
        <taxon>Myrmicinae</taxon>
        <taxon>Trachymyrmex</taxon>
    </lineage>
</organism>
<keyword evidence="3" id="KW-1185">Reference proteome</keyword>
<evidence type="ECO:0000256" key="1">
    <source>
        <dbReference type="SAM" id="MobiDB-lite"/>
    </source>
</evidence>
<protein>
    <submittedName>
        <fullName evidence="2">Uncharacterized protein</fullName>
    </submittedName>
</protein>
<feature type="region of interest" description="Disordered" evidence="1">
    <location>
        <begin position="299"/>
        <end position="323"/>
    </location>
</feature>
<feature type="compositionally biased region" description="Pro residues" evidence="1">
    <location>
        <begin position="230"/>
        <end position="240"/>
    </location>
</feature>
<name>A0A151JVZ6_9HYME</name>
<gene>
    <name evidence="2" type="ORF">ALC56_07685</name>
</gene>
<evidence type="ECO:0000313" key="2">
    <source>
        <dbReference type="EMBL" id="KYN37951.1"/>
    </source>
</evidence>
<evidence type="ECO:0000313" key="3">
    <source>
        <dbReference type="Proteomes" id="UP000078541"/>
    </source>
</evidence>
<dbReference type="AlphaFoldDB" id="A0A151JVZ6"/>
<feature type="non-terminal residue" evidence="2">
    <location>
        <position position="1"/>
    </location>
</feature>
<feature type="region of interest" description="Disordered" evidence="1">
    <location>
        <begin position="397"/>
        <end position="423"/>
    </location>
</feature>
<sequence length="423" mass="48480">DRVARSFGAVAYPIASEYIEYSRGDTSVRARVAIAVRSDWLTQERVQSTGEEFVPADAGDLLIEGVPRGLALLRFCSGSRARLRFVKIPTRITGKTYFRQFPNVAFNALQLRLHLQFSHPAHCENSSTSVSPKRSIRRQIMTFPEHLESLQRPTNFFLDLQLGRLSVPEARTGLAYIHENNQIPMILTAIVAFLLPECFLSEGARGTWDEGRNGEPRGLSPLVERGAHPPTAPVQVPPPPPRPAASFIYRMAMCKTECYDNSHSFLLLLQTQSMLIHSDEVSDVSEYMNSRARFKTLNARREKKKEDKTKRTKKRGQTHQQSRALQNVKIPRFLQTLRDAPAVLCERRRAAVKCSYATRNWWCTRDARPIEGKNVRVSRRTSPSSCRDRRRPRIYDYRAYRDGKRDEHADSLSARQGERERER</sequence>